<dbReference type="EMBL" id="HAEA01004252">
    <property type="protein sequence ID" value="SBQ32732.1"/>
    <property type="molecule type" value="Transcribed_RNA"/>
</dbReference>
<reference evidence="1" key="2">
    <citation type="submission" date="2016-06" db="EMBL/GenBank/DDBJ databases">
        <title>The genome of a short-lived fish provides insights into sex chromosome evolution and the genetic control of aging.</title>
        <authorList>
            <person name="Reichwald K."/>
            <person name="Felder M."/>
            <person name="Petzold A."/>
            <person name="Koch P."/>
            <person name="Groth M."/>
            <person name="Platzer M."/>
        </authorList>
    </citation>
    <scope>NUCLEOTIDE SEQUENCE</scope>
    <source>
        <tissue evidence="1">Brain</tissue>
    </source>
</reference>
<organism evidence="1">
    <name type="scientific">Nothobranchius kadleci</name>
    <name type="common">African annual killifish</name>
    <dbReference type="NCBI Taxonomy" id="1051664"/>
    <lineage>
        <taxon>Eukaryota</taxon>
        <taxon>Metazoa</taxon>
        <taxon>Chordata</taxon>
        <taxon>Craniata</taxon>
        <taxon>Vertebrata</taxon>
        <taxon>Euteleostomi</taxon>
        <taxon>Actinopterygii</taxon>
        <taxon>Neopterygii</taxon>
        <taxon>Teleostei</taxon>
        <taxon>Neoteleostei</taxon>
        <taxon>Acanthomorphata</taxon>
        <taxon>Ovalentaria</taxon>
        <taxon>Atherinomorphae</taxon>
        <taxon>Cyprinodontiformes</taxon>
        <taxon>Nothobranchiidae</taxon>
        <taxon>Nothobranchius</taxon>
    </lineage>
</organism>
<gene>
    <name evidence="1" type="primary">Nfu_g_1_020515</name>
</gene>
<sequence>TIECNTIHRSVLRVPFCESPPFMTELFIRQ</sequence>
<reference evidence="1" key="1">
    <citation type="submission" date="2016-05" db="EMBL/GenBank/DDBJ databases">
        <authorList>
            <person name="Lavstsen T."/>
            <person name="Jespersen J.S."/>
        </authorList>
    </citation>
    <scope>NUCLEOTIDE SEQUENCE</scope>
    <source>
        <tissue evidence="1">Brain</tissue>
    </source>
</reference>
<feature type="non-terminal residue" evidence="1">
    <location>
        <position position="1"/>
    </location>
</feature>
<evidence type="ECO:0000313" key="1">
    <source>
        <dbReference type="EMBL" id="SBQ32732.1"/>
    </source>
</evidence>
<dbReference type="AlphaFoldDB" id="A0A1A8DF81"/>
<proteinExistence type="predicted"/>
<accession>A0A1A8DF81</accession>
<protein>
    <submittedName>
        <fullName evidence="1">Uncharacterized protein</fullName>
    </submittedName>
</protein>
<name>A0A1A8DF81_NOTKA</name>